<feature type="transmembrane region" description="Helical" evidence="5">
    <location>
        <begin position="33"/>
        <end position="56"/>
    </location>
</feature>
<reference evidence="6 7" key="1">
    <citation type="journal article" date="2016" name="PLoS ONE">
        <title>Sequence Assembly of Yarrowia lipolytica Strain W29/CLIB89 Shows Transposable Element Diversity.</title>
        <authorList>
            <person name="Magnan C."/>
            <person name="Yu J."/>
            <person name="Chang I."/>
            <person name="Jahn E."/>
            <person name="Kanomata Y."/>
            <person name="Wu J."/>
            <person name="Zeller M."/>
            <person name="Oakes M."/>
            <person name="Baldi P."/>
            <person name="Sandmeyer S."/>
        </authorList>
    </citation>
    <scope>NUCLEOTIDE SEQUENCE [LARGE SCALE GENOMIC DNA]</scope>
    <source>
        <strain evidence="7">CLIB89(W29)</strain>
    </source>
</reference>
<sequence length="276" mass="31658">MTWNLISPALDHHHSLYISLTTQNMFVATNPGFVGAPVTRALVTIVVCLPVFVSLLELQPYFGLQMVPFITAYHQWWRLLTWQEVYVNQSEIIFASLALYNLRIVERLLGSRQFLSYVLVVLMYTSIFVPLISAFIGILPFVSIPYIPSGPTALIFSLLVQYRELVPVAYKFKFLLSSTSDSVTEVTLTDKIFLSLCVLQLTWTKYWGSIIIAFTGWTVGVLLDLEILPGKGWRVPLFFRFDSRREAERIEAVSEEEETDTAFQRPLTRQIIDTFR</sequence>
<accession>A0A1D8NCN6</accession>
<keyword evidence="4 5" id="KW-0472">Membrane</keyword>
<dbReference type="GO" id="GO:0004252">
    <property type="term" value="F:serine-type endopeptidase activity"/>
    <property type="evidence" value="ECO:0007669"/>
    <property type="project" value="TreeGrafter"/>
</dbReference>
<evidence type="ECO:0000313" key="7">
    <source>
        <dbReference type="Proteomes" id="UP000182444"/>
    </source>
</evidence>
<protein>
    <recommendedName>
        <fullName evidence="8">DSC E3 ubiquitin ligase complex subunit 2</fullName>
    </recommendedName>
</protein>
<evidence type="ECO:0000256" key="4">
    <source>
        <dbReference type="ARBA" id="ARBA00023136"/>
    </source>
</evidence>
<feature type="transmembrane region" description="Helical" evidence="5">
    <location>
        <begin position="114"/>
        <end position="142"/>
    </location>
</feature>
<dbReference type="PANTHER" id="PTHR43066:SF21">
    <property type="entry name" value="UBIQUITIN-ASSOCIATED DOMAIN-CONTAINING PROTEIN 2"/>
    <property type="match status" value="1"/>
</dbReference>
<keyword evidence="3 5" id="KW-1133">Transmembrane helix</keyword>
<proteinExistence type="predicted"/>
<dbReference type="eggNOG" id="KOG4463">
    <property type="taxonomic scope" value="Eukaryota"/>
</dbReference>
<evidence type="ECO:0000256" key="3">
    <source>
        <dbReference type="ARBA" id="ARBA00022989"/>
    </source>
</evidence>
<name>A0A1D8NCN6_YARLL</name>
<dbReference type="GO" id="GO:0016020">
    <property type="term" value="C:membrane"/>
    <property type="evidence" value="ECO:0007669"/>
    <property type="project" value="UniProtKB-SubCell"/>
</dbReference>
<dbReference type="Proteomes" id="UP000182444">
    <property type="component" value="Chromosome 1D"/>
</dbReference>
<dbReference type="InterPro" id="IPR035952">
    <property type="entry name" value="Rhomboid-like_sf"/>
</dbReference>
<dbReference type="KEGG" id="yli:2910407"/>
<dbReference type="RefSeq" id="XP_502259.2">
    <property type="nucleotide sequence ID" value="XM_502259.2"/>
</dbReference>
<dbReference type="PANTHER" id="PTHR43066">
    <property type="entry name" value="RHOMBOID-RELATED PROTEIN"/>
    <property type="match status" value="1"/>
</dbReference>
<gene>
    <name evidence="6" type="ORF">YALI1_D00909g</name>
</gene>
<keyword evidence="2 5" id="KW-0812">Transmembrane</keyword>
<dbReference type="EMBL" id="CP017556">
    <property type="protein sequence ID" value="AOW03398.1"/>
    <property type="molecule type" value="Genomic_DNA"/>
</dbReference>
<comment type="subcellular location">
    <subcellularLocation>
        <location evidence="1">Membrane</location>
        <topology evidence="1">Multi-pass membrane protein</topology>
    </subcellularLocation>
</comment>
<evidence type="ECO:0000313" key="6">
    <source>
        <dbReference type="EMBL" id="AOW03398.1"/>
    </source>
</evidence>
<organism evidence="6 7">
    <name type="scientific">Yarrowia lipolytica</name>
    <name type="common">Candida lipolytica</name>
    <dbReference type="NCBI Taxonomy" id="4952"/>
    <lineage>
        <taxon>Eukaryota</taxon>
        <taxon>Fungi</taxon>
        <taxon>Dikarya</taxon>
        <taxon>Ascomycota</taxon>
        <taxon>Saccharomycotina</taxon>
        <taxon>Dipodascomycetes</taxon>
        <taxon>Dipodascales</taxon>
        <taxon>Dipodascales incertae sedis</taxon>
        <taxon>Yarrowia</taxon>
    </lineage>
</organism>
<evidence type="ECO:0008006" key="8">
    <source>
        <dbReference type="Google" id="ProtNLM"/>
    </source>
</evidence>
<evidence type="ECO:0000256" key="2">
    <source>
        <dbReference type="ARBA" id="ARBA00022692"/>
    </source>
</evidence>
<dbReference type="VEuPathDB" id="FungiDB:YALI0_D00847g"/>
<evidence type="ECO:0000256" key="5">
    <source>
        <dbReference type="SAM" id="Phobius"/>
    </source>
</evidence>
<dbReference type="VEuPathDB" id="FungiDB:YALI1_D00909g"/>
<dbReference type="SUPFAM" id="SSF144091">
    <property type="entry name" value="Rhomboid-like"/>
    <property type="match status" value="1"/>
</dbReference>
<dbReference type="GeneID" id="2910407"/>
<dbReference type="AlphaFoldDB" id="A0A1D8NCN6"/>
<feature type="transmembrane region" description="Helical" evidence="5">
    <location>
        <begin position="206"/>
        <end position="225"/>
    </location>
</feature>
<evidence type="ECO:0000256" key="1">
    <source>
        <dbReference type="ARBA" id="ARBA00004141"/>
    </source>
</evidence>